<dbReference type="GeneID" id="19402577"/>
<dbReference type="OrthoDB" id="3670118at2759"/>
<dbReference type="PANTHER" id="PTHR33112:SF12">
    <property type="entry name" value="HETEROKARYON INCOMPATIBILITY DOMAIN-CONTAINING PROTEIN"/>
    <property type="match status" value="1"/>
</dbReference>
<name>R0K2P3_EXST2</name>
<dbReference type="AlphaFoldDB" id="R0K2P3"/>
<evidence type="ECO:0000259" key="1">
    <source>
        <dbReference type="Pfam" id="PF06985"/>
    </source>
</evidence>
<sequence length="748" mass="84878">MTSLLPVPVRLQADLHGLCDFCIDIDFTTLFSDRKFTSPTKMTSGLLLFHRNTELCYLYSHLQDCVACPFCTFIAQIVGKNPAANAGLTAIDVERGELSDFKGYRETDTVLSGLKFLFLNGWTWAPNRRTPGFELCVGIIGSHQLFVPVSIEDLIDSIYGMYKETMNPTTPPDETIQTIGNARIMDTYIKGEKRYTIEIQRLGPRVDLNRVRSWIANCEVNHHGWCAKAVQPPMPPVDFRLIDVSTGTIVEMNTDCRYVALSYRWGQVKHLQLTEATKEELMTPGGLASKITSLPKTIQDAIYLCQQIQERYLWIDTICIMQDSDVDKNEQIKKMDSIYGKAFLTIAAAGGSDASASLPGLRKDFQDRQPTLNIAGLGLVSLHTGVEKLTSRSEWNTRGWVFQEQVLSTRILYFTSDLVYFECLESLRREDFNIFGPNAEKFRLTPDSNDNSGFQAYKTRCNFRQQICDPNLDFSKIKDNLRKHAPMMRAMFTTFSMLVKDYTRRDLTQHSDIHNAFLGVEKFLCRHMGPFFQGIPEAAITSGLAWHSLYAQPKRVPQYPSWSWLGWKFGGGNCACYPGTTWNCAPKFFRVENTSMLVSVFEGQADIPWRNKEEKNTIEEHGNLWRMPAQYEAEQMQAAGDMIKVLHSQCGRSPDQVPPLEHLLIFTASIVPAAQVAAGELKVLFTRSREDGAVETHATLEVTSELLFLLLVEWKAGVAYRVCPDMLFYVDQCKWEEVTKAWKLIILA</sequence>
<dbReference type="HOGENOM" id="CLU_371789_0_0_1"/>
<feature type="domain" description="Heterokaryon incompatibility" evidence="1">
    <location>
        <begin position="258"/>
        <end position="404"/>
    </location>
</feature>
<gene>
    <name evidence="2" type="ORF">SETTUDRAFT_22607</name>
</gene>
<dbReference type="STRING" id="671987.R0K2P3"/>
<protein>
    <recommendedName>
        <fullName evidence="1">Heterokaryon incompatibility domain-containing protein</fullName>
    </recommendedName>
</protein>
<organism evidence="2 3">
    <name type="scientific">Exserohilum turcicum (strain 28A)</name>
    <name type="common">Northern leaf blight fungus</name>
    <name type="synonym">Setosphaeria turcica</name>
    <dbReference type="NCBI Taxonomy" id="671987"/>
    <lineage>
        <taxon>Eukaryota</taxon>
        <taxon>Fungi</taxon>
        <taxon>Dikarya</taxon>
        <taxon>Ascomycota</taxon>
        <taxon>Pezizomycotina</taxon>
        <taxon>Dothideomycetes</taxon>
        <taxon>Pleosporomycetidae</taxon>
        <taxon>Pleosporales</taxon>
        <taxon>Pleosporineae</taxon>
        <taxon>Pleosporaceae</taxon>
        <taxon>Exserohilum</taxon>
    </lineage>
</organism>
<evidence type="ECO:0000313" key="3">
    <source>
        <dbReference type="Proteomes" id="UP000016935"/>
    </source>
</evidence>
<keyword evidence="3" id="KW-1185">Reference proteome</keyword>
<dbReference type="RefSeq" id="XP_008029357.1">
    <property type="nucleotide sequence ID" value="XM_008031166.1"/>
</dbReference>
<dbReference type="InterPro" id="IPR010730">
    <property type="entry name" value="HET"/>
</dbReference>
<accession>R0K2P3</accession>
<proteinExistence type="predicted"/>
<reference evidence="2 3" key="1">
    <citation type="journal article" date="2012" name="PLoS Pathog.">
        <title>Diverse lifestyles and strategies of plant pathogenesis encoded in the genomes of eighteen Dothideomycetes fungi.</title>
        <authorList>
            <person name="Ohm R.A."/>
            <person name="Feau N."/>
            <person name="Henrissat B."/>
            <person name="Schoch C.L."/>
            <person name="Horwitz B.A."/>
            <person name="Barry K.W."/>
            <person name="Condon B.J."/>
            <person name="Copeland A.C."/>
            <person name="Dhillon B."/>
            <person name="Glaser F."/>
            <person name="Hesse C.N."/>
            <person name="Kosti I."/>
            <person name="LaButti K."/>
            <person name="Lindquist E.A."/>
            <person name="Lucas S."/>
            <person name="Salamov A.A."/>
            <person name="Bradshaw R.E."/>
            <person name="Ciuffetti L."/>
            <person name="Hamelin R.C."/>
            <person name="Kema G.H.J."/>
            <person name="Lawrence C."/>
            <person name="Scott J.A."/>
            <person name="Spatafora J.W."/>
            <person name="Turgeon B.G."/>
            <person name="de Wit P.J.G.M."/>
            <person name="Zhong S."/>
            <person name="Goodwin S.B."/>
            <person name="Grigoriev I.V."/>
        </authorList>
    </citation>
    <scope>NUCLEOTIDE SEQUENCE [LARGE SCALE GENOMIC DNA]</scope>
    <source>
        <strain evidence="3">28A</strain>
    </source>
</reference>
<dbReference type="Proteomes" id="UP000016935">
    <property type="component" value="Unassembled WGS sequence"/>
</dbReference>
<dbReference type="Pfam" id="PF06985">
    <property type="entry name" value="HET"/>
    <property type="match status" value="1"/>
</dbReference>
<evidence type="ECO:0000313" key="2">
    <source>
        <dbReference type="EMBL" id="EOA82627.1"/>
    </source>
</evidence>
<dbReference type="eggNOG" id="ENOG502SKQN">
    <property type="taxonomic scope" value="Eukaryota"/>
</dbReference>
<reference evidence="2 3" key="2">
    <citation type="journal article" date="2013" name="PLoS Genet.">
        <title>Comparative genome structure, secondary metabolite, and effector coding capacity across Cochliobolus pathogens.</title>
        <authorList>
            <person name="Condon B.J."/>
            <person name="Leng Y."/>
            <person name="Wu D."/>
            <person name="Bushley K.E."/>
            <person name="Ohm R.A."/>
            <person name="Otillar R."/>
            <person name="Martin J."/>
            <person name="Schackwitz W."/>
            <person name="Grimwood J."/>
            <person name="MohdZainudin N."/>
            <person name="Xue C."/>
            <person name="Wang R."/>
            <person name="Manning V.A."/>
            <person name="Dhillon B."/>
            <person name="Tu Z.J."/>
            <person name="Steffenson B.J."/>
            <person name="Salamov A."/>
            <person name="Sun H."/>
            <person name="Lowry S."/>
            <person name="LaButti K."/>
            <person name="Han J."/>
            <person name="Copeland A."/>
            <person name="Lindquist E."/>
            <person name="Barry K."/>
            <person name="Schmutz J."/>
            <person name="Baker S.E."/>
            <person name="Ciuffetti L.M."/>
            <person name="Grigoriev I.V."/>
            <person name="Zhong S."/>
            <person name="Turgeon B.G."/>
        </authorList>
    </citation>
    <scope>NUCLEOTIDE SEQUENCE [LARGE SCALE GENOMIC DNA]</scope>
    <source>
        <strain evidence="3">28A</strain>
    </source>
</reference>
<dbReference type="EMBL" id="KB908844">
    <property type="protein sequence ID" value="EOA82627.1"/>
    <property type="molecule type" value="Genomic_DNA"/>
</dbReference>
<dbReference type="PANTHER" id="PTHR33112">
    <property type="entry name" value="DOMAIN PROTEIN, PUTATIVE-RELATED"/>
    <property type="match status" value="1"/>
</dbReference>